<feature type="region of interest" description="Disordered" evidence="1">
    <location>
        <begin position="47"/>
        <end position="285"/>
    </location>
</feature>
<feature type="compositionally biased region" description="Polar residues" evidence="1">
    <location>
        <begin position="254"/>
        <end position="264"/>
    </location>
</feature>
<feature type="compositionally biased region" description="Low complexity" evidence="1">
    <location>
        <begin position="144"/>
        <end position="156"/>
    </location>
</feature>
<evidence type="ECO:0000313" key="3">
    <source>
        <dbReference type="EMBL" id="MBA8931733.1"/>
    </source>
</evidence>
<keyword evidence="2" id="KW-0732">Signal</keyword>
<feature type="compositionally biased region" description="Low complexity" evidence="1">
    <location>
        <begin position="220"/>
        <end position="230"/>
    </location>
</feature>
<evidence type="ECO:0000313" key="4">
    <source>
        <dbReference type="Proteomes" id="UP000517916"/>
    </source>
</evidence>
<evidence type="ECO:0000256" key="2">
    <source>
        <dbReference type="SAM" id="SignalP"/>
    </source>
</evidence>
<dbReference type="Proteomes" id="UP000517916">
    <property type="component" value="Unassembled WGS sequence"/>
</dbReference>
<dbReference type="EMBL" id="JACJID010000009">
    <property type="protein sequence ID" value="MBA8931733.1"/>
    <property type="molecule type" value="Genomic_DNA"/>
</dbReference>
<name>A0ABR6BXU2_9PSEU</name>
<feature type="chain" id="PRO_5045597681" evidence="2">
    <location>
        <begin position="42"/>
        <end position="285"/>
    </location>
</feature>
<evidence type="ECO:0000256" key="1">
    <source>
        <dbReference type="SAM" id="MobiDB-lite"/>
    </source>
</evidence>
<reference evidence="3 4" key="1">
    <citation type="submission" date="2020-08" db="EMBL/GenBank/DDBJ databases">
        <title>Genomic Encyclopedia of Archaeal and Bacterial Type Strains, Phase II (KMG-II): from individual species to whole genera.</title>
        <authorList>
            <person name="Goeker M."/>
        </authorList>
    </citation>
    <scope>NUCLEOTIDE SEQUENCE [LARGE SCALE GENOMIC DNA]</scope>
    <source>
        <strain evidence="3 4">DSM 43850</strain>
    </source>
</reference>
<protein>
    <submittedName>
        <fullName evidence="3">Uncharacterized protein</fullName>
    </submittedName>
</protein>
<feature type="signal peptide" evidence="2">
    <location>
        <begin position="1"/>
        <end position="41"/>
    </location>
</feature>
<sequence length="285" mass="27690">MASTGTTQRVGAVLCAAARRAVITGGLVLFAWLLGSAVANAATAPDSTASAPTAASEPTTSETVQRDPGLLSRLITTLLGPQRQDTGGGSTSTSKDPVIPPIDVTGSGGGTSGGGGTVILPAPVEGGSGSGSSGSGSSGGGVWTGSTSVSVPVVKPAPEEAPPVTHQAPPPARTSQPAPDWHAVTEQVAATPMTVVASMSAPVTTPEPAQRPSDVPLQPQPASQPISSPSTGTGLSGHDLGGNSGLTGVVPPQTGFQPTPGSSTDELHAKRVSDGVPGLPSTSPD</sequence>
<dbReference type="RefSeq" id="WP_182840448.1">
    <property type="nucleotide sequence ID" value="NZ_BAAABQ010000089.1"/>
</dbReference>
<feature type="compositionally biased region" description="Low complexity" evidence="1">
    <location>
        <begin position="47"/>
        <end position="61"/>
    </location>
</feature>
<gene>
    <name evidence="3" type="ORF">BC739_008985</name>
</gene>
<feature type="compositionally biased region" description="Gly residues" evidence="1">
    <location>
        <begin position="126"/>
        <end position="143"/>
    </location>
</feature>
<feature type="compositionally biased region" description="Gly residues" evidence="1">
    <location>
        <begin position="106"/>
        <end position="117"/>
    </location>
</feature>
<proteinExistence type="predicted"/>
<organism evidence="3 4">
    <name type="scientific">Kutzneria viridogrisea</name>
    <dbReference type="NCBI Taxonomy" id="47990"/>
    <lineage>
        <taxon>Bacteria</taxon>
        <taxon>Bacillati</taxon>
        <taxon>Actinomycetota</taxon>
        <taxon>Actinomycetes</taxon>
        <taxon>Pseudonocardiales</taxon>
        <taxon>Pseudonocardiaceae</taxon>
        <taxon>Kutzneria</taxon>
    </lineage>
</organism>
<accession>A0ABR6BXU2</accession>
<comment type="caution">
    <text evidence="3">The sequence shown here is derived from an EMBL/GenBank/DDBJ whole genome shotgun (WGS) entry which is preliminary data.</text>
</comment>
<keyword evidence="4" id="KW-1185">Reference proteome</keyword>